<evidence type="ECO:0000256" key="1">
    <source>
        <dbReference type="SAM" id="Phobius"/>
    </source>
</evidence>
<reference evidence="2 3" key="1">
    <citation type="journal article" date="2018" name="PLoS Genet.">
        <title>Population sequencing reveals clonal diversity and ancestral inbreeding in the grapevine cultivar Chardonnay.</title>
        <authorList>
            <person name="Roach M.J."/>
            <person name="Johnson D.L."/>
            <person name="Bohlmann J."/>
            <person name="van Vuuren H.J."/>
            <person name="Jones S.J."/>
            <person name="Pretorius I.S."/>
            <person name="Schmidt S.A."/>
            <person name="Borneman A.R."/>
        </authorList>
    </citation>
    <scope>NUCLEOTIDE SEQUENCE [LARGE SCALE GENOMIC DNA]</scope>
    <source>
        <strain evidence="3">cv. Chardonnay</strain>
        <tissue evidence="2">Leaf</tissue>
    </source>
</reference>
<dbReference type="EMBL" id="QGNW01001125">
    <property type="protein sequence ID" value="RVW54751.1"/>
    <property type="molecule type" value="Genomic_DNA"/>
</dbReference>
<feature type="transmembrane region" description="Helical" evidence="1">
    <location>
        <begin position="72"/>
        <end position="92"/>
    </location>
</feature>
<evidence type="ECO:0000313" key="2">
    <source>
        <dbReference type="EMBL" id="RVW54751.1"/>
    </source>
</evidence>
<protein>
    <submittedName>
        <fullName evidence="2">Uncharacterized protein</fullName>
    </submittedName>
</protein>
<accession>A0A438F449</accession>
<dbReference type="AlphaFoldDB" id="A0A438F449"/>
<comment type="caution">
    <text evidence="2">The sequence shown here is derived from an EMBL/GenBank/DDBJ whole genome shotgun (WGS) entry which is preliminary data.</text>
</comment>
<sequence>MSNNDRLAKPIHSRWWLLSLQLLPSPHHSCTRRHQENSTSYLCNFVTYCSLIFITTSRCQEQDFGSDLPSKLLVGLTSLFTSKLATLVTFCAGHKELRAALPVCAVTCLPATFFAIA</sequence>
<keyword evidence="1" id="KW-0472">Membrane</keyword>
<dbReference type="PANTHER" id="PTHR24177:SF103">
    <property type="entry name" value="PGG DOMAIN-CONTAINING PROTEIN"/>
    <property type="match status" value="1"/>
</dbReference>
<keyword evidence="1" id="KW-0812">Transmembrane</keyword>
<dbReference type="Proteomes" id="UP000288805">
    <property type="component" value="Unassembled WGS sequence"/>
</dbReference>
<keyword evidence="1" id="KW-1133">Transmembrane helix</keyword>
<proteinExistence type="predicted"/>
<organism evidence="2 3">
    <name type="scientific">Vitis vinifera</name>
    <name type="common">Grape</name>
    <dbReference type="NCBI Taxonomy" id="29760"/>
    <lineage>
        <taxon>Eukaryota</taxon>
        <taxon>Viridiplantae</taxon>
        <taxon>Streptophyta</taxon>
        <taxon>Embryophyta</taxon>
        <taxon>Tracheophyta</taxon>
        <taxon>Spermatophyta</taxon>
        <taxon>Magnoliopsida</taxon>
        <taxon>eudicotyledons</taxon>
        <taxon>Gunneridae</taxon>
        <taxon>Pentapetalae</taxon>
        <taxon>rosids</taxon>
        <taxon>Vitales</taxon>
        <taxon>Vitaceae</taxon>
        <taxon>Viteae</taxon>
        <taxon>Vitis</taxon>
    </lineage>
</organism>
<name>A0A438F449_VITVI</name>
<gene>
    <name evidence="2" type="ORF">CK203_071948</name>
</gene>
<feature type="transmembrane region" description="Helical" evidence="1">
    <location>
        <begin position="99"/>
        <end position="116"/>
    </location>
</feature>
<dbReference type="PANTHER" id="PTHR24177">
    <property type="entry name" value="CASKIN"/>
    <property type="match status" value="1"/>
</dbReference>
<evidence type="ECO:0000313" key="3">
    <source>
        <dbReference type="Proteomes" id="UP000288805"/>
    </source>
</evidence>